<protein>
    <submittedName>
        <fullName evidence="1">Zinc-finger domain-containing protein</fullName>
    </submittedName>
</protein>
<keyword evidence="1" id="KW-0479">Metal-binding</keyword>
<gene>
    <name evidence="1" type="ORF">CYL18_03625</name>
</gene>
<comment type="caution">
    <text evidence="1">The sequence shown here is derived from an EMBL/GenBank/DDBJ whole genome shotgun (WGS) entry which is preliminary data.</text>
</comment>
<evidence type="ECO:0000313" key="2">
    <source>
        <dbReference type="Proteomes" id="UP000239663"/>
    </source>
</evidence>
<dbReference type="Pfam" id="PF10782">
    <property type="entry name" value="zf-C2HCIx2C"/>
    <property type="match status" value="1"/>
</dbReference>
<reference evidence="1 2" key="1">
    <citation type="submission" date="2017-12" db="EMBL/GenBank/DDBJ databases">
        <title>Taxonomic description and draft genome of Pradoshia cofamensis Gen. nov., sp. nov., a thermotolerant bacillale isolated from anterior gut of earthworm Eisenia fetida.</title>
        <authorList>
            <person name="Saha T."/>
            <person name="Chakraborty R."/>
        </authorList>
    </citation>
    <scope>NUCLEOTIDE SEQUENCE [LARGE SCALE GENOMIC DNA]</scope>
    <source>
        <strain evidence="1 2">EAG3</strain>
    </source>
</reference>
<sequence>MREKGHKKHTFRQVNHLLNTYCHGCFLHKQLVAEQGRRHAHRFCITKCTVGEQLKSLGSQLNEN</sequence>
<keyword evidence="1" id="KW-0863">Zinc-finger</keyword>
<evidence type="ECO:0000313" key="1">
    <source>
        <dbReference type="EMBL" id="PQD97265.1"/>
    </source>
</evidence>
<proteinExistence type="predicted"/>
<accession>A0A2S7N5L5</accession>
<organism evidence="1 2">
    <name type="scientific">Pradoshia eiseniae</name>
    <dbReference type="NCBI Taxonomy" id="2064768"/>
    <lineage>
        <taxon>Bacteria</taxon>
        <taxon>Bacillati</taxon>
        <taxon>Bacillota</taxon>
        <taxon>Bacilli</taxon>
        <taxon>Bacillales</taxon>
        <taxon>Bacillaceae</taxon>
        <taxon>Pradoshia</taxon>
    </lineage>
</organism>
<keyword evidence="2" id="KW-1185">Reference proteome</keyword>
<dbReference type="AlphaFoldDB" id="A0A2S7N5L5"/>
<dbReference type="EMBL" id="PKOZ01000001">
    <property type="protein sequence ID" value="PQD97265.1"/>
    <property type="molecule type" value="Genomic_DNA"/>
</dbReference>
<name>A0A2S7N5L5_9BACI</name>
<dbReference type="OrthoDB" id="2454446at2"/>
<dbReference type="GO" id="GO:0008270">
    <property type="term" value="F:zinc ion binding"/>
    <property type="evidence" value="ECO:0007669"/>
    <property type="project" value="UniProtKB-KW"/>
</dbReference>
<dbReference type="Proteomes" id="UP000239663">
    <property type="component" value="Unassembled WGS sequence"/>
</dbReference>
<keyword evidence="1" id="KW-0862">Zinc</keyword>
<dbReference type="InterPro" id="IPR019718">
    <property type="entry name" value="DUF2602"/>
</dbReference>